<dbReference type="EMBL" id="CM008047">
    <property type="protein sequence ID" value="PVH63570.1"/>
    <property type="molecule type" value="Genomic_DNA"/>
</dbReference>
<evidence type="ECO:0000313" key="2">
    <source>
        <dbReference type="EMBL" id="PVH63570.1"/>
    </source>
</evidence>
<dbReference type="Gramene" id="PVH63570">
    <property type="protein sequence ID" value="PVH63570"/>
    <property type="gene ID" value="PAHAL_2G057600"/>
</dbReference>
<dbReference type="AlphaFoldDB" id="A0A2T8KN26"/>
<feature type="region of interest" description="Disordered" evidence="1">
    <location>
        <begin position="1"/>
        <end position="75"/>
    </location>
</feature>
<name>A0A2T8KN26_9POAL</name>
<organism evidence="2">
    <name type="scientific">Panicum hallii</name>
    <dbReference type="NCBI Taxonomy" id="206008"/>
    <lineage>
        <taxon>Eukaryota</taxon>
        <taxon>Viridiplantae</taxon>
        <taxon>Streptophyta</taxon>
        <taxon>Embryophyta</taxon>
        <taxon>Tracheophyta</taxon>
        <taxon>Spermatophyta</taxon>
        <taxon>Magnoliopsida</taxon>
        <taxon>Liliopsida</taxon>
        <taxon>Poales</taxon>
        <taxon>Poaceae</taxon>
        <taxon>PACMAD clade</taxon>
        <taxon>Panicoideae</taxon>
        <taxon>Panicodae</taxon>
        <taxon>Paniceae</taxon>
        <taxon>Panicinae</taxon>
        <taxon>Panicum</taxon>
        <taxon>Panicum sect. Panicum</taxon>
    </lineage>
</organism>
<gene>
    <name evidence="2" type="ORF">PAHAL_2G057600</name>
</gene>
<feature type="compositionally biased region" description="Basic and acidic residues" evidence="1">
    <location>
        <begin position="1"/>
        <end position="19"/>
    </location>
</feature>
<evidence type="ECO:0000256" key="1">
    <source>
        <dbReference type="SAM" id="MobiDB-lite"/>
    </source>
</evidence>
<dbReference type="Proteomes" id="UP000243499">
    <property type="component" value="Chromosome 2"/>
</dbReference>
<reference evidence="2" key="1">
    <citation type="submission" date="2018-04" db="EMBL/GenBank/DDBJ databases">
        <title>WGS assembly of Panicum hallii.</title>
        <authorList>
            <person name="Lovell J."/>
            <person name="Jenkins J."/>
            <person name="Lowry D."/>
            <person name="Mamidi S."/>
            <person name="Sreedasyam A."/>
            <person name="Weng X."/>
            <person name="Barry K."/>
            <person name="Bonette J."/>
            <person name="Campitelli B."/>
            <person name="Daum C."/>
            <person name="Gordon S."/>
            <person name="Gould B."/>
            <person name="Lipzen A."/>
            <person name="Macqueen A."/>
            <person name="Palacio-Mejia J."/>
            <person name="Plott C."/>
            <person name="Shakirov E."/>
            <person name="Shu S."/>
            <person name="Yoshinaga Y."/>
            <person name="Zane M."/>
            <person name="Rokhsar D."/>
            <person name="Grimwood J."/>
            <person name="Schmutz J."/>
            <person name="Juenger T."/>
        </authorList>
    </citation>
    <scope>NUCLEOTIDE SEQUENCE [LARGE SCALE GENOMIC DNA]</scope>
    <source>
        <strain evidence="2">FIL2</strain>
    </source>
</reference>
<proteinExistence type="predicted"/>
<feature type="region of interest" description="Disordered" evidence="1">
    <location>
        <begin position="100"/>
        <end position="139"/>
    </location>
</feature>
<feature type="compositionally biased region" description="Basic residues" evidence="1">
    <location>
        <begin position="43"/>
        <end position="52"/>
    </location>
</feature>
<feature type="compositionally biased region" description="Low complexity" evidence="1">
    <location>
        <begin position="64"/>
        <end position="74"/>
    </location>
</feature>
<protein>
    <submittedName>
        <fullName evidence="2">Uncharacterized protein</fullName>
    </submittedName>
</protein>
<accession>A0A2T8KN26</accession>
<sequence length="139" mass="14547">MEGRDGLKGEPEDAGEAEHRGRRALALAPEAGRRGRGGARACGRARRGKGSRGRQAGCGGGPRPRGSSSSMSGRIWCHGHACRPSQLGAWTAAARGHRALELDAPAQPRQHPTRNLVHSTSGDCGGARDDPEQRMGALN</sequence>